<evidence type="ECO:0000256" key="27">
    <source>
        <dbReference type="ARBA" id="ARBA00023157"/>
    </source>
</evidence>
<dbReference type="GO" id="GO:0055036">
    <property type="term" value="C:virion membrane"/>
    <property type="evidence" value="ECO:0007669"/>
    <property type="project" value="UniProtKB-SubCell"/>
</dbReference>
<keyword evidence="19 32" id="KW-1043">Host membrane</keyword>
<dbReference type="Pfam" id="PF00516">
    <property type="entry name" value="GP120"/>
    <property type="match status" value="2"/>
</dbReference>
<evidence type="ECO:0000259" key="34">
    <source>
        <dbReference type="Pfam" id="PF00516"/>
    </source>
</evidence>
<comment type="subunit">
    <text evidence="32">The mature envelope protein (Env) consists of a homotrimer of non-covalently associated gp120-gp41 heterodimers. The resulting complex protrudes from the virus surface as a spike. There seems to be as few as 10 spikes on the average virion. Surface protein gp120 interacts with host CD4, CCR5 and CXCR4. Gp120 also interacts with the C-type lectins CD209/DC-SIGN and CLEC4M/DC-SIGNR (collectively referred to as DC-SIGN(R)). Gp120 and gp41 interact with GalCer. Gp120 interacts with host ITGA4/ITGB7 complex; on CD4+ T-cells, this interaction results in rapid activation of integrin ITGAL/LFA-1, which facilitates efficient cell-to-cell spreading of HIV-1. Gp120 interacts with cell-associated heparan sulfate; this interaction increases virus infectivity on permissive cells and may be involved in infection of CD4- cells.</text>
</comment>
<keyword evidence="7 32" id="KW-1168">Fusion of virus membrane with host membrane</keyword>
<feature type="short sequence motif" description="Di-leucine internalization motif" evidence="32">
    <location>
        <begin position="845"/>
        <end position="846"/>
    </location>
</feature>
<dbReference type="GO" id="GO:1903911">
    <property type="term" value="P:positive regulation of receptor clustering"/>
    <property type="evidence" value="ECO:0007669"/>
    <property type="project" value="UniProtKB-UniRule"/>
</dbReference>
<evidence type="ECO:0000256" key="22">
    <source>
        <dbReference type="ARBA" id="ARBA00022989"/>
    </source>
</evidence>
<dbReference type="GO" id="GO:0019064">
    <property type="term" value="P:fusion of virus membrane with host plasma membrane"/>
    <property type="evidence" value="ECO:0007669"/>
    <property type="project" value="UniProtKB-UniRule"/>
</dbReference>
<dbReference type="FunFam" id="2.170.40.20:FF:000002">
    <property type="entry name" value="Envelope glycoprotein gp160"/>
    <property type="match status" value="1"/>
</dbReference>
<feature type="disulfide bond" evidence="32">
    <location>
        <begin position="221"/>
        <end position="232"/>
    </location>
</feature>
<dbReference type="HAMAP" id="MF_04083">
    <property type="entry name" value="HIV_ENV"/>
    <property type="match status" value="1"/>
</dbReference>
<evidence type="ECO:0000256" key="18">
    <source>
        <dbReference type="ARBA" id="ARBA00022844"/>
    </source>
</evidence>
<dbReference type="GO" id="GO:0075512">
    <property type="term" value="P:clathrin-dependent endocytosis of virus by host cell"/>
    <property type="evidence" value="ECO:0007669"/>
    <property type="project" value="UniProtKB-UniRule"/>
</dbReference>
<evidence type="ECO:0000256" key="33">
    <source>
        <dbReference type="RuleBase" id="RU363095"/>
    </source>
</evidence>
<evidence type="ECO:0000256" key="11">
    <source>
        <dbReference type="ARBA" id="ARBA00022581"/>
    </source>
</evidence>
<feature type="disulfide bond" evidence="32">
    <location>
        <begin position="581"/>
        <end position="587"/>
    </location>
</feature>
<dbReference type="SUPFAM" id="SSF58069">
    <property type="entry name" value="Virus ectodomain"/>
    <property type="match status" value="1"/>
</dbReference>
<evidence type="ECO:0000256" key="6">
    <source>
        <dbReference type="ARBA" id="ARBA00004650"/>
    </source>
</evidence>
<dbReference type="InterPro" id="IPR036377">
    <property type="entry name" value="Gp120_core_sf"/>
</dbReference>
<feature type="domain" description="Human immunodeficiency virus 1 envelope glycoprotein Gp120" evidence="34">
    <location>
        <begin position="143"/>
        <end position="494"/>
    </location>
</feature>
<organism evidence="36">
    <name type="scientific">Human immunodeficiency virus type 1</name>
    <name type="common">HIV-1</name>
    <dbReference type="NCBI Taxonomy" id="11676"/>
    <lineage>
        <taxon>Viruses</taxon>
        <taxon>Riboviria</taxon>
        <taxon>Pararnavirae</taxon>
        <taxon>Artverviricota</taxon>
        <taxon>Revtraviricetes</taxon>
        <taxon>Ortervirales</taxon>
        <taxon>Retroviridae</taxon>
        <taxon>Orthoretrovirinae</taxon>
        <taxon>Lentivirus</taxon>
        <taxon>Lentivirus humimdef1</taxon>
    </lineage>
</organism>
<evidence type="ECO:0000256" key="9">
    <source>
        <dbReference type="ARBA" id="ARBA00022511"/>
    </source>
</evidence>
<feature type="domain" description="Retroviral envelope protein GP41-like" evidence="35">
    <location>
        <begin position="513"/>
        <end position="703"/>
    </location>
</feature>
<evidence type="ECO:0000256" key="25">
    <source>
        <dbReference type="ARBA" id="ARBA00023136"/>
    </source>
</evidence>
<dbReference type="Gene3D" id="2.170.40.20">
    <property type="entry name" value="Human immunodeficiency virus 1, Gp160, envelope glycoprotein"/>
    <property type="match status" value="2"/>
</dbReference>
<evidence type="ECO:0000256" key="10">
    <source>
        <dbReference type="ARBA" id="ARBA00022570"/>
    </source>
</evidence>
<keyword evidence="10 32" id="KW-1165">Clathrin-mediated endocytosis of virus by host</keyword>
<evidence type="ECO:0000256" key="20">
    <source>
        <dbReference type="ARBA" id="ARBA00022879"/>
    </source>
</evidence>
<dbReference type="SUPFAM" id="SSF56502">
    <property type="entry name" value="gp120 core"/>
    <property type="match status" value="2"/>
</dbReference>
<accession>A0A3G5NCP9</accession>
<dbReference type="GO" id="GO:1903908">
    <property type="term" value="P:positive regulation of plasma membrane raft polarization"/>
    <property type="evidence" value="ECO:0007669"/>
    <property type="project" value="UniProtKB-UniRule"/>
</dbReference>
<dbReference type="GO" id="GO:0016020">
    <property type="term" value="C:membrane"/>
    <property type="evidence" value="ECO:0007669"/>
    <property type="project" value="UniProtKB-UniRule"/>
</dbReference>
<keyword evidence="18 32" id="KW-0946">Virion</keyword>
<evidence type="ECO:0000256" key="2">
    <source>
        <dbReference type="ARBA" id="ARBA00004433"/>
    </source>
</evidence>
<comment type="domain">
    <text evidence="32">Some of the most genetically diverse regions of the viral genome are present in Env. They are called variable regions 1 through 5 (V1 through V5). Coreceptor usage of gp120 is determined mainly by the primary structure of the third variable region (V3) in the outer domain of gp120. The sequence of V3 determines which coreceptor, CCR5 and/or CXCR4 (corresponding to R5/macrophage, X4/T cell and R5X4/T cell and macrophage tropism), is used to trigger the fusion potential of the Env complex, and hence which cells the virus can infect. Binding to CCR5 involves a region adjacent in addition to V3.</text>
</comment>
<feature type="transmembrane region" description="Helical" evidence="33">
    <location>
        <begin position="13"/>
        <end position="36"/>
    </location>
</feature>
<comment type="function">
    <text evidence="32">Transmembrane protein gp41: Acts as a class I viral fusion protein. Under the current model, the protein has at least 3 conformational states: pre-fusion native state, pre-hairpin intermediate state, and post-fusion hairpin state. During fusion of viral and target intracellular membranes, the coiled coil regions (heptad repeats) assume a trimer-of-hairpins structure, positioning the fusion peptide in close proximity to the C-terminal region of the ectodomain. The formation of this structure appears to drive apposition and subsequent fusion of viral and target cell membranes. Complete fusion occurs in host cell endosomes and is dynamin-dependent, however some lipid transfer might occur at the plasma membrane. The virus undergoes clathrin-dependent internalization long before endosomal fusion, thus minimizing the surface exposure of conserved viral epitopes during fusion and reducing the efficacy of inhibitors targeting these epitopes. Membranes fusion leads to delivery of the nucleocapsid into the cytoplasm.</text>
</comment>
<comment type="PTM">
    <text evidence="32">Specific enzymatic cleavages in vivo yield mature proteins. Envelope glycoproteins are synthesized as a inactive precursor that is heavily N-glycosylated and processed likely by host cell furin in the Golgi to yield the mature SU and TM proteins. The cleavage site between SU and TM requires the minimal sequence [KR]-X-[KR]-R. About 2 of the 9 disulfide bonds of gp41 are reduced by P4HB/PDI, following binding to CD4 receptor.</text>
</comment>
<keyword evidence="21 32" id="KW-1164">Virus endocytosis by host</keyword>
<dbReference type="GO" id="GO:0019031">
    <property type="term" value="C:viral envelope"/>
    <property type="evidence" value="ECO:0007669"/>
    <property type="project" value="UniProtKB-KW"/>
</dbReference>
<comment type="subcellular location">
    <molecule>Transmembrane protein gp41</molecule>
    <subcellularLocation>
        <location evidence="32">Virion membrane</location>
        <topology evidence="32">Single-pass type I membrane protein</topology>
    </subcellularLocation>
    <subcellularLocation>
        <location evidence="32">Host cell membrane</location>
        <topology evidence="32">Single-pass type I membrane protein</topology>
    </subcellularLocation>
    <subcellularLocation>
        <location evidence="32">Host endosome membrane</location>
        <topology evidence="32">Single-pass type I membrane protein</topology>
    </subcellularLocation>
    <text evidence="32">It is probably concentrated at the site of budding and incorporated into the virions possibly by contacts between the cytoplasmic tail of Env and the N-terminus of Gag.</text>
</comment>
<comment type="function">
    <text evidence="32">Surface protein gp120: Attaches the virus to the host lymphoid cell by binding to the primary receptor CD4. This interaction induces a structural rearrangement creating a high affinity binding site for a chemokine coreceptor like CXCR4 and/or CCR5. Acts as a ligand for CD209/DC-SIGN and CLEC4M/DC-SIGNR, which are respectively found on dendritic cells (DCs), and on endothelial cells of liver sinusoids and lymph node sinuses. These interactions allow capture of viral particles at mucosal surfaces by these cells and subsequent transmission to permissive cells. HIV subverts the migration properties of dendritic cells to gain access to CD4+ T-cells in lymph nodes. Virus transmission to permissive T-cells occurs either in trans (without DCs infection, through viral capture and transmission), or in cis (following DCs productive infection, through the usual CD4-gp120 interaction), thereby inducing a robust infection. In trans infection, bound virions remain infectious over days and it is proposed that they are not degraded, but protected in non-lysosomal acidic organelles within the DCs close to the cell membrane thus contributing to the viral infectious potential during DCs' migration from the periphery to the lymphoid tissues. On arrival at lymphoid tissues, intact virions recycle back to DCs' cell surface allowing virus transmission to CD4+ T-cells.</text>
</comment>
<keyword evidence="17 32" id="KW-1161">Viral attachment to host cell</keyword>
<evidence type="ECO:0000256" key="16">
    <source>
        <dbReference type="ARBA" id="ARBA00022729"/>
    </source>
</evidence>
<keyword evidence="28 32" id="KW-0325">Glycoprotein</keyword>
<feature type="disulfide bond" evidence="32">
    <location>
        <begin position="211"/>
        <end position="240"/>
    </location>
</feature>
<dbReference type="GO" id="GO:0044175">
    <property type="term" value="C:host cell endosome membrane"/>
    <property type="evidence" value="ECO:0007669"/>
    <property type="project" value="UniProtKB-SubCell"/>
</dbReference>
<dbReference type="GO" id="GO:0039654">
    <property type="term" value="P:fusion of virus membrane with host endosome membrane"/>
    <property type="evidence" value="ECO:0007669"/>
    <property type="project" value="UniProtKB-UniRule"/>
</dbReference>
<dbReference type="CDD" id="cd09909">
    <property type="entry name" value="HIV-1-like_HR1-HR2"/>
    <property type="match status" value="1"/>
</dbReference>
<organismHost>
    <name type="scientific">Homo sapiens</name>
    <name type="common">Human</name>
    <dbReference type="NCBI Taxonomy" id="9606"/>
</organismHost>
<feature type="topological domain" description="Cytoplasmic" evidence="32">
    <location>
        <begin position="689"/>
        <end position="846"/>
    </location>
</feature>
<reference evidence="36" key="1">
    <citation type="journal article" date="2018" name="Cell Rep.">
        <title>Completeness of HIV-1 Envelope Glycan Shield at Transmission Determines Neutralization Breadth.</title>
        <authorList>
            <person name="Wagh K."/>
            <person name="Kreider E.F."/>
            <person name="Li Y."/>
            <person name="Barbian H.J."/>
            <person name="Learn G.H."/>
            <person name="Giorgi E."/>
            <person name="Hraber P.T."/>
            <person name="Decker T.G."/>
            <person name="Smith A.G."/>
            <person name="Gondim M.V."/>
            <person name="Gillis L."/>
            <person name="Wandzilak J."/>
            <person name="Chuang G.Y."/>
            <person name="Rawi R."/>
            <person name="Cai F."/>
            <person name="Pellegrino P."/>
            <person name="Williams I."/>
            <person name="Overbaugh J."/>
            <person name="Gao F."/>
            <person name="Kwong P.D."/>
            <person name="Haynes B.F."/>
            <person name="Shaw G.M."/>
            <person name="Borrow P."/>
            <person name="Seaman M.S."/>
            <person name="Hahn B.H."/>
            <person name="Korber B."/>
        </authorList>
    </citation>
    <scope>NUCLEOTIDE SEQUENCE</scope>
    <source>
        <strain evidence="36">CH1012_3_d0743_ipe017_25_21</strain>
    </source>
</reference>
<keyword evidence="13 32" id="KW-0165">Cleavage on pair of basic residues</keyword>
<feature type="chain" id="PRO_5023372401" description="Transmembrane protein gp41" evidence="32">
    <location>
        <begin position="495"/>
        <end position="846"/>
    </location>
</feature>
<evidence type="ECO:0000256" key="28">
    <source>
        <dbReference type="ARBA" id="ARBA00023180"/>
    </source>
</evidence>
<keyword evidence="30 32" id="KW-0449">Lipoprotein</keyword>
<keyword evidence="11 32" id="KW-0945">Host-virus interaction</keyword>
<feature type="region of interest" description="Fusion peptide" evidence="32">
    <location>
        <begin position="495"/>
        <end position="515"/>
    </location>
</feature>
<dbReference type="FunFam" id="1.10.287.210:FF:000001">
    <property type="entry name" value="Envelope glycoprotein gp160"/>
    <property type="match status" value="1"/>
</dbReference>
<dbReference type="GO" id="GO:0019082">
    <property type="term" value="P:viral protein processing"/>
    <property type="evidence" value="ECO:0007669"/>
    <property type="project" value="UniProtKB-UniRule"/>
</dbReference>
<evidence type="ECO:0000256" key="26">
    <source>
        <dbReference type="ARBA" id="ARBA00023139"/>
    </source>
</evidence>
<name>A0A3G5NCP9_HV1</name>
<dbReference type="Gene3D" id="1.10.287.210">
    <property type="match status" value="1"/>
</dbReference>
<feature type="region of interest" description="CD4-binding loop" evidence="32">
    <location>
        <begin position="354"/>
        <end position="364"/>
    </location>
</feature>
<evidence type="ECO:0000256" key="12">
    <source>
        <dbReference type="ARBA" id="ARBA00022595"/>
    </source>
</evidence>
<dbReference type="InterPro" id="IPR037527">
    <property type="entry name" value="Gp160"/>
</dbReference>
<keyword evidence="26 32" id="KW-0564">Palmitate</keyword>
<gene>
    <name evidence="32 36" type="primary">env</name>
</gene>
<feature type="lipid moiety-binding region" description="S-palmitoyl cysteine; by host" evidence="32">
    <location>
        <position position="747"/>
    </location>
</feature>
<dbReference type="GO" id="GO:0020002">
    <property type="term" value="C:host cell plasma membrane"/>
    <property type="evidence" value="ECO:0007669"/>
    <property type="project" value="UniProtKB-SubCell"/>
</dbReference>
<protein>
    <recommendedName>
        <fullName evidence="32">Envelope glycoprotein gp160</fullName>
    </recommendedName>
    <alternativeName>
        <fullName evidence="32">Env polyprotein</fullName>
    </alternativeName>
    <component>
        <recommendedName>
            <fullName evidence="32">Surface protein gp120</fullName>
            <shortName evidence="32">SU</shortName>
        </recommendedName>
        <alternativeName>
            <fullName evidence="32">Glycoprotein 120</fullName>
            <shortName evidence="32">gp120</shortName>
        </alternativeName>
    </component>
    <component>
        <recommendedName>
            <fullName evidence="32">Transmembrane protein gp41</fullName>
            <shortName evidence="32">TM</shortName>
        </recommendedName>
        <alternativeName>
            <fullName evidence="32">Glycoprotein 41</fullName>
            <shortName evidence="32">gp41</shortName>
        </alternativeName>
    </component>
</protein>
<feature type="domain" description="Human immunodeficiency virus 1 envelope glycoprotein Gp120" evidence="34">
    <location>
        <begin position="28"/>
        <end position="137"/>
    </location>
</feature>
<keyword evidence="8 32" id="KW-1170">Fusion of virus membrane with host endosomal membrane</keyword>
<evidence type="ECO:0000256" key="30">
    <source>
        <dbReference type="ARBA" id="ARBA00023288"/>
    </source>
</evidence>
<evidence type="ECO:0000259" key="35">
    <source>
        <dbReference type="Pfam" id="PF00517"/>
    </source>
</evidence>
<dbReference type="FunFam" id="2.170.40.20:FF:000003">
    <property type="entry name" value="Envelope glycoprotein gp160"/>
    <property type="match status" value="1"/>
</dbReference>
<comment type="domain">
    <text evidence="32">The YXXL motif is involved in determining the exact site of viral release at the surface of infected mononuclear cells and promotes endocytosis. YXXL and di-leucine endocytosis motifs interact directly or indirectly with the clathrin adapter complexes, opperate independently, and their activities are not additive.</text>
</comment>
<keyword evidence="31 32" id="KW-1160">Virus entry into host cell</keyword>
<dbReference type="GO" id="GO:0052031">
    <property type="term" value="P:symbiont-mediated perturbation of host defense response"/>
    <property type="evidence" value="ECO:0007669"/>
    <property type="project" value="UniProtKB-UniRule"/>
</dbReference>
<dbReference type="GO" id="GO:0005198">
    <property type="term" value="F:structural molecule activity"/>
    <property type="evidence" value="ECO:0007669"/>
    <property type="project" value="UniProtKB-UniRule"/>
</dbReference>
<feature type="site" description="Cleavage; by host furin" evidence="32">
    <location>
        <begin position="494"/>
        <end position="495"/>
    </location>
</feature>
<comment type="caution">
    <text evidence="32 33">Lacks conserved residue(s) required for the propagation of feature annotation.</text>
</comment>
<evidence type="ECO:0000256" key="13">
    <source>
        <dbReference type="ARBA" id="ARBA00022685"/>
    </source>
</evidence>
<dbReference type="GO" id="GO:0019062">
    <property type="term" value="P:virion attachment to host cell"/>
    <property type="evidence" value="ECO:0007669"/>
    <property type="project" value="UniProtKB-UniRule"/>
</dbReference>
<keyword evidence="14 32" id="KW-0812">Transmembrane</keyword>
<evidence type="ECO:0000256" key="23">
    <source>
        <dbReference type="ARBA" id="ARBA00023046"/>
    </source>
</evidence>
<evidence type="ECO:0000256" key="7">
    <source>
        <dbReference type="ARBA" id="ARBA00022506"/>
    </source>
</evidence>
<comment type="domain">
    <text evidence="32 33">The 17 amino acids long immunosuppressive region is present in many retroviral envelope proteins. Synthetic peptides derived from this relatively conserved sequence inhibit immune function in vitro and in vivo.</text>
</comment>
<keyword evidence="24 32" id="KW-0175">Coiled coil</keyword>
<comment type="function">
    <text evidence="32">Envelope glycoprotein gp160: Oligomerizes in the host endoplasmic reticulum into predominantly trimers. In a second time, gp160 transits in the host Golgi, where glycosylation is completed. The precursor is then proteolytically cleaved in the trans-Golgi and thereby activated by cellular furin or furin-like proteases to produce gp120 and gp41.</text>
</comment>
<keyword evidence="27 32" id="KW-1015">Disulfide bond</keyword>
<keyword evidence="12 32" id="KW-1162">Viral penetration into host cytoplasm</keyword>
<feature type="disulfide bond" evidence="32">
    <location>
        <begin position="48"/>
        <end position="68"/>
    </location>
</feature>
<feature type="coiled-coil region" evidence="32">
    <location>
        <begin position="616"/>
        <end position="650"/>
    </location>
</feature>
<evidence type="ECO:0000256" key="14">
    <source>
        <dbReference type="ARBA" id="ARBA00022692"/>
    </source>
</evidence>
<comment type="miscellaneous">
    <text evidence="32">Inhibitors targeting HIV-1 viral envelope proteins are used as antiretroviral drugs. Attachment of virions to the cell surface via non-specific interactions and CD4 binding can be blocked by inhibitors that include cyanovirin-N, cyclotriazadisulfonamide analogs, PRO 2000, TNX 355 and PRO 542. In addition, BMS 806 can block CD4-induced conformational changes. Env interactions with the coreceptor molecules can be targeted by CCR5 antagonists including SCH-D, maraviroc (UK 427857) and aplaviroc (GW 873140), and the CXCR4 antagonist AMD 070. Fusion of viral and cellular membranes can be inhibited by peptides such as enfuvirtide and tifuvirtide (T 1249). Resistance to inhibitors associated with mutations in Env are observed. Most of the time, single mutations confer only a modest reduction in drug susceptibility. Combination of several mutations is usually required to develop a high-level drug resistance.</text>
</comment>
<comment type="domain">
    <text evidence="32">The membrane proximal external region (MPER) present in gp41 is a tryptophan-rich region recognized by the antibodies 2F5, Z13, and 4E10. MPER seems to play a role in fusion.</text>
</comment>
<evidence type="ECO:0000256" key="32">
    <source>
        <dbReference type="HAMAP-Rule" id="MF_04083"/>
    </source>
</evidence>
<keyword evidence="25 32" id="KW-0472">Membrane</keyword>
<keyword evidence="16 32" id="KW-0732">Signal</keyword>
<evidence type="ECO:0000256" key="1">
    <source>
        <dbReference type="ARBA" id="ARBA00004402"/>
    </source>
</evidence>
<sequence>MRVRGMLRNWQQWVIWGILGFCSVWGNLWVTVYYGVPVWKEAKTTLFCASDAKAYEREVHNIWATHACVPTDPNPQELVLENVTENFNMWKNDMVDQMHEDIISLWDESLKPCVKLTPLCVTLNCSNVNGTSNATNQSIVNITEEMKNCSFNITTELQDRKQKAYALFYRLDIVTLNNNNSGEYRLINCNTSSITQACPKVSFDPIPIHYCAPAGFAILKCNNKTFNGTGPCHNVSTVQCTHGIKPVVSTQLLLNGSLAEGEIIIRSQNLTNNAKTIIVHLNQSVEINCTRPGNNTRKSVRIGPGQAYFINKIIGDIRRAYCNISEEAWNKTLQAVGKKLKEHFPNSTIRFNSSSGGDLEVTTHSFICGGEFFYCNTSELFNSTYNPTYNGTKGNGTITIPCKIKQIINMWQKVGRAMYAPPIAGNITCRSNITGLLLSRDGGNDNTTETFRPEGGDMRDNWRSELYKYKVVEIKPLGIAPTEAKRRVVERQKRAVGIGAVFLGFLGAAGSTMGAASITLTVQARQLLSGIVQQQSNLLRAIEAQQHMLQLTVWGIKQLQARVLAIERYLKDQQLLGIWGCSGKLICTTAVPWNSTWSNKTQKDIWENMTWMQWDREIDNYTSTIYQLLEKSQNQQEKNEQDLLALDKWDSLWSWFSITNWLWYIKIFIMIIGGLIGLRIIFAVLSIVNRVRQGYSPLSFQTLIPNPRGPDRLGGIEEEGGERDKDRSVRLVSGFLSLAWDDLRSLCLFSYHRLRDLLLVTARAAEHLGHSSLRGLQRVWEALKYLGSLVQYWGLELKKSAINLIDTLAIAVGEGTDRIIEVLQRICRAILNIPTRIRQGFEAALL</sequence>
<evidence type="ECO:0000256" key="5">
    <source>
        <dbReference type="ARBA" id="ARBA00004578"/>
    </source>
</evidence>
<keyword evidence="9 32" id="KW-1032">Host cell membrane</keyword>
<evidence type="ECO:0000256" key="29">
    <source>
        <dbReference type="ARBA" id="ARBA00023280"/>
    </source>
</evidence>
<feature type="transmembrane region" description="Helical" evidence="33">
    <location>
        <begin position="661"/>
        <end position="688"/>
    </location>
</feature>
<evidence type="ECO:0000256" key="21">
    <source>
        <dbReference type="ARBA" id="ARBA00022890"/>
    </source>
</evidence>
<dbReference type="EMBL" id="MG899416">
    <property type="protein sequence ID" value="AYX46983.1"/>
    <property type="molecule type" value="Genomic_RNA"/>
</dbReference>
<evidence type="ECO:0000256" key="3">
    <source>
        <dbReference type="ARBA" id="ARBA00004505"/>
    </source>
</evidence>
<comment type="miscellaneous">
    <text evidence="32">HIV-1 lineages are divided in three main groups, M (for Major), O (for Outlier), and N (for New, or Non-M, Non-O). The vast majority of strains found worldwide belong to the group M. Group O seems to be endemic to and largely confined to Cameroon and neighboring countries in West Central Africa, where these viruses represent a small minority of HIV-1 strains. The group N is represented by a limited number of isolates from Cameroonian persons. The group M is further subdivided in 9 clades or subtypes (A to D, F to H, J and K).</text>
</comment>
<evidence type="ECO:0000256" key="17">
    <source>
        <dbReference type="ARBA" id="ARBA00022804"/>
    </source>
</evidence>
<keyword evidence="23 32" id="KW-1039">Host endosome</keyword>
<feature type="lipid moiety-binding region" description="S-palmitoyl cysteine; by host" evidence="32">
    <location>
        <position position="827"/>
    </location>
</feature>
<comment type="subcellular location">
    <subcellularLocation>
        <location evidence="3">Host cell membrane</location>
        <topology evidence="3">Peripheral membrane protein</topology>
    </subcellularLocation>
    <subcellularLocation>
        <location evidence="1">Host cell membrane</location>
        <topology evidence="1">Single-pass type I membrane protein</topology>
    </subcellularLocation>
    <subcellularLocation>
        <location evidence="2">Host endosome membrane</location>
        <topology evidence="2">Peripheral membrane protein</topology>
    </subcellularLocation>
    <subcellularLocation>
        <location evidence="5">Host endosome membrane</location>
        <topology evidence="5">Single-pass type I membrane protein</topology>
    </subcellularLocation>
    <subcellularLocation>
        <location evidence="6">Virion membrane</location>
        <topology evidence="6">Peripheral membrane protein</topology>
    </subcellularLocation>
    <subcellularLocation>
        <location evidence="4">Virion membrane</location>
        <topology evidence="4">Single-pass type I membrane protein</topology>
    </subcellularLocation>
</comment>
<dbReference type="InterPro" id="IPR000777">
    <property type="entry name" value="HIV1_Gp120"/>
</dbReference>
<evidence type="ECO:0000256" key="31">
    <source>
        <dbReference type="ARBA" id="ARBA00023296"/>
    </source>
</evidence>
<feature type="transmembrane region" description="Helical" evidence="33">
    <location>
        <begin position="495"/>
        <end position="518"/>
    </location>
</feature>
<comment type="domain">
    <text evidence="32">The CD4-binding region is targeted by the antibody b12.</text>
</comment>
<comment type="PTM">
    <text evidence="32">Palmitoylation of the transmembrane protein and of Env polyprotein (prior to its proteolytic cleavage) is essential for their association with host cell membrane lipid rafts. Palmitoylation is therefore required for envelope trafficking to classical lipid rafts, but not for viral replication.</text>
</comment>
<feature type="region of interest" description="Immunosuppression" evidence="32">
    <location>
        <begin position="557"/>
        <end position="575"/>
    </location>
</feature>
<feature type="region of interest" description="MPER; binding to GalCer" evidence="32">
    <location>
        <begin position="645"/>
        <end position="666"/>
    </location>
</feature>
<keyword evidence="20 32" id="KW-0261">Viral envelope protein</keyword>
<comment type="similarity">
    <text evidence="32">Belongs to the HIV-1 env protein family.</text>
</comment>
<keyword evidence="15 32" id="KW-0053">Apoptosis</keyword>
<dbReference type="Gene3D" id="1.20.5.490">
    <property type="entry name" value="Single helix bin"/>
    <property type="match status" value="1"/>
</dbReference>
<evidence type="ECO:0000256" key="24">
    <source>
        <dbReference type="ARBA" id="ARBA00023054"/>
    </source>
</evidence>
<evidence type="ECO:0000256" key="4">
    <source>
        <dbReference type="ARBA" id="ARBA00004563"/>
    </source>
</evidence>
<evidence type="ECO:0000256" key="15">
    <source>
        <dbReference type="ARBA" id="ARBA00022703"/>
    </source>
</evidence>
<evidence type="ECO:0000256" key="19">
    <source>
        <dbReference type="ARBA" id="ARBA00022870"/>
    </source>
</evidence>
<keyword evidence="22 32" id="KW-1133">Transmembrane helix</keyword>
<dbReference type="InterPro" id="IPR000328">
    <property type="entry name" value="GP41-like"/>
</dbReference>
<evidence type="ECO:0000313" key="36">
    <source>
        <dbReference type="EMBL" id="AYX46983.1"/>
    </source>
</evidence>
<proteinExistence type="inferred from homology"/>
<keyword evidence="29 32" id="KW-0899">Viral immunoevasion</keyword>
<comment type="subcellular location">
    <molecule>Surface protein gp120</molecule>
    <subcellularLocation>
        <location evidence="32">Virion membrane</location>
        <topology evidence="32">Peripheral membrane protein</topology>
    </subcellularLocation>
    <subcellularLocation>
        <location evidence="32">Host cell membrane</location>
        <topology evidence="32">Peripheral membrane protein</topology>
    </subcellularLocation>
    <subcellularLocation>
        <location evidence="32">Host endosome membrane</location>
        <topology evidence="32">Single-pass type I membrane protein</topology>
    </subcellularLocation>
    <text evidence="32">The surface protein is not anchored to the viral envelope, but associates with the extravirion surface through its binding to TM. It is probably concentrated at the site of budding and incorporated into the virions possibly by contacts between the cytoplasmic tail of Env and the N-terminus of Gag.</text>
</comment>
<feature type="short sequence motif" description="YXXL motif; contains endocytosis signal" evidence="32">
    <location>
        <begin position="695"/>
        <end position="698"/>
    </location>
</feature>
<feature type="chain" id="PRO_5023372400" description="Envelope glycoprotein gp160" evidence="32">
    <location>
        <begin position="27"/>
        <end position="846"/>
    </location>
</feature>
<evidence type="ECO:0000256" key="8">
    <source>
        <dbReference type="ARBA" id="ARBA00022510"/>
    </source>
</evidence>
<comment type="PTM">
    <text evidence="32">Highly glycosylated by host. The high number of glycan on the protein is reffered to as 'glycan shield' because it contributes to hide protein sequence from adaptive immune system.</text>
</comment>
<dbReference type="Pfam" id="PF00517">
    <property type="entry name" value="GP41"/>
    <property type="match status" value="1"/>
</dbReference>